<name>A0ACA9RQF6_9GLOM</name>
<evidence type="ECO:0000313" key="1">
    <source>
        <dbReference type="EMBL" id="CAG8805894.1"/>
    </source>
</evidence>
<sequence>SKIAEDGNWIIKNIKTLLKNFQKDLGLLLSADGHGNLAPYGQDLTKFENLDISVVGGNTNSTSNINLADEREDIFYNPLK</sequence>
<evidence type="ECO:0000313" key="2">
    <source>
        <dbReference type="Proteomes" id="UP000789920"/>
    </source>
</evidence>
<reference evidence="1" key="1">
    <citation type="submission" date="2021-06" db="EMBL/GenBank/DDBJ databases">
        <authorList>
            <person name="Kallberg Y."/>
            <person name="Tangrot J."/>
            <person name="Rosling A."/>
        </authorList>
    </citation>
    <scope>NUCLEOTIDE SEQUENCE</scope>
    <source>
        <strain evidence="1">MA461A</strain>
    </source>
</reference>
<proteinExistence type="predicted"/>
<comment type="caution">
    <text evidence="1">The sequence shown here is derived from an EMBL/GenBank/DDBJ whole genome shotgun (WGS) entry which is preliminary data.</text>
</comment>
<feature type="non-terminal residue" evidence="1">
    <location>
        <position position="1"/>
    </location>
</feature>
<feature type="non-terminal residue" evidence="1">
    <location>
        <position position="80"/>
    </location>
</feature>
<protein>
    <submittedName>
        <fullName evidence="1">27286_t:CDS:1</fullName>
    </submittedName>
</protein>
<accession>A0ACA9RQF6</accession>
<dbReference type="EMBL" id="CAJVQC010065857">
    <property type="protein sequence ID" value="CAG8805894.1"/>
    <property type="molecule type" value="Genomic_DNA"/>
</dbReference>
<keyword evidence="2" id="KW-1185">Reference proteome</keyword>
<organism evidence="1 2">
    <name type="scientific">Racocetra persica</name>
    <dbReference type="NCBI Taxonomy" id="160502"/>
    <lineage>
        <taxon>Eukaryota</taxon>
        <taxon>Fungi</taxon>
        <taxon>Fungi incertae sedis</taxon>
        <taxon>Mucoromycota</taxon>
        <taxon>Glomeromycotina</taxon>
        <taxon>Glomeromycetes</taxon>
        <taxon>Diversisporales</taxon>
        <taxon>Gigasporaceae</taxon>
        <taxon>Racocetra</taxon>
    </lineage>
</organism>
<dbReference type="Proteomes" id="UP000789920">
    <property type="component" value="Unassembled WGS sequence"/>
</dbReference>
<gene>
    <name evidence="1" type="ORF">RPERSI_LOCUS22044</name>
</gene>